<gene>
    <name evidence="3" type="ORF">AB8U03_10805</name>
</gene>
<evidence type="ECO:0000256" key="1">
    <source>
        <dbReference type="ARBA" id="ARBA00022801"/>
    </source>
</evidence>
<evidence type="ECO:0000259" key="2">
    <source>
        <dbReference type="Pfam" id="PF00326"/>
    </source>
</evidence>
<evidence type="ECO:0000313" key="4">
    <source>
        <dbReference type="Proteomes" id="UP001564657"/>
    </source>
</evidence>
<organism evidence="3 4">
    <name type="scientific">Clostridium moutaii</name>
    <dbReference type="NCBI Taxonomy" id="3240932"/>
    <lineage>
        <taxon>Bacteria</taxon>
        <taxon>Bacillati</taxon>
        <taxon>Bacillota</taxon>
        <taxon>Clostridia</taxon>
        <taxon>Eubacteriales</taxon>
        <taxon>Clostridiaceae</taxon>
        <taxon>Clostridium</taxon>
    </lineage>
</organism>
<reference evidence="3 4" key="1">
    <citation type="submission" date="2024-08" db="EMBL/GenBank/DDBJ databases">
        <title>Clostridium lapicellarii sp. nov., and Clostridium renhuaiense sp. nov., two species isolated from the mud in a fermentation cellar used for producing sauce-flavour Chinese liquors.</title>
        <authorList>
            <person name="Yang F."/>
            <person name="Wang H."/>
            <person name="Chen L.Q."/>
            <person name="Zhou N."/>
            <person name="Lu J.J."/>
            <person name="Pu X.X."/>
            <person name="Wan B."/>
            <person name="Wang L."/>
            <person name="Liu S.J."/>
        </authorList>
    </citation>
    <scope>NUCLEOTIDE SEQUENCE [LARGE SCALE GENOMIC DNA]</scope>
    <source>
        <strain evidence="3 4">MT-5</strain>
    </source>
</reference>
<dbReference type="EC" id="3.4.-.-" evidence="3"/>
<proteinExistence type="predicted"/>
<dbReference type="PANTHER" id="PTHR16138:SF7">
    <property type="entry name" value="PALMITOYL-PROTEIN THIOESTERASE ABHD10, MITOCHONDRIAL"/>
    <property type="match status" value="1"/>
</dbReference>
<evidence type="ECO:0000313" key="3">
    <source>
        <dbReference type="EMBL" id="MEY8000682.1"/>
    </source>
</evidence>
<sequence length="257" mass="29133">MVENFEIKNKKNRTLRGIINRPEIESKVPCIIFCHGFMGNKVGHNFMFVKIARILEKLGVASIRFDFAGSGESDGDFKYVTISEEAEDCSVILKFSNSLDYIDKTNINILGFSMGGAIAVITASNYSDMIKNSILISPAFNMYDIFVNEIKGDRLYEFLNKGYINFENNELGKKAIEDASDYNFFNYLKNINGNVLILHGTEDESVPPLYSKKIEKLLGDKALLQFITGADHCYSSPFYYQQLVQKIVCFTKKYISS</sequence>
<accession>A0ABV4BR28</accession>
<dbReference type="Proteomes" id="UP001564657">
    <property type="component" value="Unassembled WGS sequence"/>
</dbReference>
<dbReference type="RefSeq" id="WP_369704572.1">
    <property type="nucleotide sequence ID" value="NZ_JBGEWD010000009.1"/>
</dbReference>
<protein>
    <submittedName>
        <fullName evidence="3">Alpha/beta hydrolase family protein</fullName>
        <ecNumber evidence="3">3.4.-.-</ecNumber>
    </submittedName>
</protein>
<dbReference type="InterPro" id="IPR052382">
    <property type="entry name" value="ABHD10_acyl-thioesterase"/>
</dbReference>
<dbReference type="EMBL" id="JBGEWD010000009">
    <property type="protein sequence ID" value="MEY8000682.1"/>
    <property type="molecule type" value="Genomic_DNA"/>
</dbReference>
<keyword evidence="4" id="KW-1185">Reference proteome</keyword>
<dbReference type="SUPFAM" id="SSF53474">
    <property type="entry name" value="alpha/beta-Hydrolases"/>
    <property type="match status" value="1"/>
</dbReference>
<dbReference type="Gene3D" id="3.40.50.1820">
    <property type="entry name" value="alpha/beta hydrolase"/>
    <property type="match status" value="1"/>
</dbReference>
<dbReference type="GO" id="GO:0016787">
    <property type="term" value="F:hydrolase activity"/>
    <property type="evidence" value="ECO:0007669"/>
    <property type="project" value="UniProtKB-KW"/>
</dbReference>
<dbReference type="InterPro" id="IPR029058">
    <property type="entry name" value="AB_hydrolase_fold"/>
</dbReference>
<dbReference type="InterPro" id="IPR001375">
    <property type="entry name" value="Peptidase_S9_cat"/>
</dbReference>
<name>A0ABV4BR28_9CLOT</name>
<dbReference type="PANTHER" id="PTHR16138">
    <property type="entry name" value="MYCOPHENOLIC ACID ACYL-GLUCURONIDE ESTERASE, MITOCHONDRIAL"/>
    <property type="match status" value="1"/>
</dbReference>
<keyword evidence="1 3" id="KW-0378">Hydrolase</keyword>
<feature type="domain" description="Peptidase S9 prolyl oligopeptidase catalytic" evidence="2">
    <location>
        <begin position="52"/>
        <end position="255"/>
    </location>
</feature>
<dbReference type="Pfam" id="PF00326">
    <property type="entry name" value="Peptidase_S9"/>
    <property type="match status" value="1"/>
</dbReference>
<comment type="caution">
    <text evidence="3">The sequence shown here is derived from an EMBL/GenBank/DDBJ whole genome shotgun (WGS) entry which is preliminary data.</text>
</comment>